<evidence type="ECO:0000259" key="3">
    <source>
        <dbReference type="Pfam" id="PF02782"/>
    </source>
</evidence>
<reference evidence="4 5" key="1">
    <citation type="submission" date="2021-10" db="EMBL/GenBank/DDBJ databases">
        <title>Collection of gut derived symbiotic bacterial strains cultured from healthy donors.</title>
        <authorList>
            <person name="Lin H."/>
            <person name="Littmann E."/>
            <person name="Kohout C."/>
            <person name="Pamer E.G."/>
        </authorList>
    </citation>
    <scope>NUCLEOTIDE SEQUENCE [LARGE SCALE GENOMIC DNA]</scope>
    <source>
        <strain evidence="4 5">DFI.1.165</strain>
    </source>
</reference>
<accession>A0ABS8DHU3</accession>
<keyword evidence="1 4" id="KW-0808">Transferase</keyword>
<dbReference type="Pfam" id="PF02782">
    <property type="entry name" value="FGGY_C"/>
    <property type="match status" value="1"/>
</dbReference>
<dbReference type="Gene3D" id="1.20.58.2240">
    <property type="match status" value="1"/>
</dbReference>
<dbReference type="SUPFAM" id="SSF53067">
    <property type="entry name" value="Actin-like ATPase domain"/>
    <property type="match status" value="2"/>
</dbReference>
<dbReference type="Proteomes" id="UP001299546">
    <property type="component" value="Unassembled WGS sequence"/>
</dbReference>
<evidence type="ECO:0000313" key="5">
    <source>
        <dbReference type="Proteomes" id="UP001299546"/>
    </source>
</evidence>
<dbReference type="PANTHER" id="PTHR43435:SF4">
    <property type="entry name" value="FGGY CARBOHYDRATE KINASE DOMAIN-CONTAINING PROTEIN"/>
    <property type="match status" value="1"/>
</dbReference>
<feature type="domain" description="Carbohydrate kinase FGGY C-terminal" evidence="3">
    <location>
        <begin position="291"/>
        <end position="503"/>
    </location>
</feature>
<dbReference type="PANTHER" id="PTHR43435">
    <property type="entry name" value="RIBULOKINASE"/>
    <property type="match status" value="1"/>
</dbReference>
<dbReference type="NCBIfam" id="NF003154">
    <property type="entry name" value="PRK04123.1"/>
    <property type="match status" value="1"/>
</dbReference>
<gene>
    <name evidence="4" type="ORF">LIZ65_08555</name>
</gene>
<evidence type="ECO:0000313" key="4">
    <source>
        <dbReference type="EMBL" id="MCB7387339.1"/>
    </source>
</evidence>
<dbReference type="InterPro" id="IPR018485">
    <property type="entry name" value="FGGY_C"/>
</dbReference>
<name>A0ABS8DHU3_9FIRM</name>
<dbReference type="InterPro" id="IPR043129">
    <property type="entry name" value="ATPase_NBD"/>
</dbReference>
<dbReference type="Gene3D" id="3.30.420.40">
    <property type="match status" value="1"/>
</dbReference>
<keyword evidence="5" id="KW-1185">Reference proteome</keyword>
<protein>
    <submittedName>
        <fullName evidence="4">Ribulokinase</fullName>
        <ecNumber evidence="4">2.7.1.16</ecNumber>
    </submittedName>
</protein>
<sequence length="553" mass="60783">MVRKLVAGVDYGSDSVRVLLADAVTGEAVADGVCAYPRWAEKRYCDPAAVQYRQHALDYIEGLEAAMKTALDRAGEGAGQDIIGIAVDTTGSTPGPVDREGTPLCLLEEFKDNPNAMFHLWKDHTAVEEAKEINEVFSAGDIDYTKYQGIYSSEWFWAKILHTTRVDERIREAAWTWTEHCDWIAGLLVGNVNPDTIAHCSCAAGHKALWHSEFGGLPSEERLGRLDPYLCDVAERYKMSPVPAGTCIGTISKEWAGRLGVNPEAKIGAGSFDAHAGGVGAGVGLHTLVQVVGTSTVEMLVDKPEVLRGKNLKEYCGQAEDSIVPGYVGLEMSQPAFGDVYAWFKELLLWPMRQMEIPEEILGREQRQKLTDYLAGQILPSLEKEAKNCIEEDLTALDWFNGRRYPKLNESVRAAINRLSLGTRAPSIYCALVKGTVFGCKRVYNSLVDNGLQIDRIIAVGGIAKKSPFIMQMMSDALGVPIMVCKEEQMCAKGAAVYAAVAAGVFASVEEGQRTYCETYKANYFPDDTKRGMYEQMYEDYLCLGEAVETELA</sequence>
<dbReference type="RefSeq" id="WP_082891773.1">
    <property type="nucleotide sequence ID" value="NZ_JAJCIQ010000005.1"/>
</dbReference>
<dbReference type="GO" id="GO:0008741">
    <property type="term" value="F:ribulokinase activity"/>
    <property type="evidence" value="ECO:0007669"/>
    <property type="project" value="UniProtKB-EC"/>
</dbReference>
<keyword evidence="2" id="KW-0418">Kinase</keyword>
<proteinExistence type="predicted"/>
<dbReference type="EMBL" id="JAJCIS010000004">
    <property type="protein sequence ID" value="MCB7387339.1"/>
    <property type="molecule type" value="Genomic_DNA"/>
</dbReference>
<evidence type="ECO:0000256" key="2">
    <source>
        <dbReference type="ARBA" id="ARBA00022777"/>
    </source>
</evidence>
<evidence type="ECO:0000256" key="1">
    <source>
        <dbReference type="ARBA" id="ARBA00022679"/>
    </source>
</evidence>
<comment type="caution">
    <text evidence="4">The sequence shown here is derived from an EMBL/GenBank/DDBJ whole genome shotgun (WGS) entry which is preliminary data.</text>
</comment>
<dbReference type="EC" id="2.7.1.16" evidence="4"/>
<organism evidence="4 5">
    <name type="scientific">Bariatricus massiliensis</name>
    <dbReference type="NCBI Taxonomy" id="1745713"/>
    <lineage>
        <taxon>Bacteria</taxon>
        <taxon>Bacillati</taxon>
        <taxon>Bacillota</taxon>
        <taxon>Clostridia</taxon>
        <taxon>Lachnospirales</taxon>
        <taxon>Lachnospiraceae</taxon>
        <taxon>Bariatricus</taxon>
    </lineage>
</organism>